<keyword evidence="7 13" id="KW-0460">Magnesium</keyword>
<dbReference type="Pfam" id="PF00293">
    <property type="entry name" value="NUDIX"/>
    <property type="match status" value="1"/>
</dbReference>
<reference evidence="15 16" key="1">
    <citation type="submission" date="2019-07" db="EMBL/GenBank/DDBJ databases">
        <title>Whole genome shotgun sequence of Skermanella aerolata NBRC 106429.</title>
        <authorList>
            <person name="Hosoyama A."/>
            <person name="Uohara A."/>
            <person name="Ohji S."/>
            <person name="Ichikawa N."/>
        </authorList>
    </citation>
    <scope>NUCLEOTIDE SEQUENCE [LARGE SCALE GENOMIC DNA]</scope>
    <source>
        <strain evidence="15 16">NBRC 106429</strain>
    </source>
</reference>
<accession>A0A512DX15</accession>
<organism evidence="15 16">
    <name type="scientific">Skermanella aerolata</name>
    <dbReference type="NCBI Taxonomy" id="393310"/>
    <lineage>
        <taxon>Bacteria</taxon>
        <taxon>Pseudomonadati</taxon>
        <taxon>Pseudomonadota</taxon>
        <taxon>Alphaproteobacteria</taxon>
        <taxon>Rhodospirillales</taxon>
        <taxon>Azospirillaceae</taxon>
        <taxon>Skermanella</taxon>
    </lineage>
</organism>
<dbReference type="GO" id="GO:0005829">
    <property type="term" value="C:cytosol"/>
    <property type="evidence" value="ECO:0007669"/>
    <property type="project" value="TreeGrafter"/>
</dbReference>
<feature type="binding site" evidence="13">
    <location>
        <position position="103"/>
    </location>
    <ligand>
        <name>Mg(2+)</name>
        <dbReference type="ChEBI" id="CHEBI:18420"/>
        <label>1</label>
    </ligand>
</feature>
<feature type="domain" description="Nudix hydrolase" evidence="14">
    <location>
        <begin position="46"/>
        <end position="185"/>
    </location>
</feature>
<dbReference type="PROSITE" id="PS51462">
    <property type="entry name" value="NUDIX"/>
    <property type="match status" value="1"/>
</dbReference>
<dbReference type="EC" id="3.6.1.13" evidence="3"/>
<dbReference type="EMBL" id="BJYZ01000025">
    <property type="protein sequence ID" value="GEO41004.1"/>
    <property type="molecule type" value="Genomic_DNA"/>
</dbReference>
<dbReference type="PROSITE" id="PS00893">
    <property type="entry name" value="NUDIX_BOX"/>
    <property type="match status" value="1"/>
</dbReference>
<keyword evidence="6" id="KW-0378">Hydrolase</keyword>
<dbReference type="AlphaFoldDB" id="A0A512DX15"/>
<keyword evidence="5 13" id="KW-0479">Metal-binding</keyword>
<comment type="function">
    <text evidence="8">Acts on ADP-mannose and ADP-glucose as well as ADP-ribose. Prevents glycogen biosynthesis. The reaction catalyzed by this enzyme is a limiting step of the gluconeogenic process.</text>
</comment>
<evidence type="ECO:0000256" key="10">
    <source>
        <dbReference type="ARBA" id="ARBA00030308"/>
    </source>
</evidence>
<feature type="binding site" evidence="13">
    <location>
        <position position="107"/>
    </location>
    <ligand>
        <name>Mg(2+)</name>
        <dbReference type="ChEBI" id="CHEBI:18420"/>
        <label>1</label>
    </ligand>
</feature>
<evidence type="ECO:0000256" key="13">
    <source>
        <dbReference type="PIRSR" id="PIRSR604385-2"/>
    </source>
</evidence>
<comment type="similarity">
    <text evidence="2">Belongs to the Nudix hydrolase family. NudF subfamily.</text>
</comment>
<feature type="binding site" evidence="13">
    <location>
        <position position="156"/>
    </location>
    <ligand>
        <name>Mg(2+)</name>
        <dbReference type="ChEBI" id="CHEBI:18420"/>
        <label>1</label>
    </ligand>
</feature>
<evidence type="ECO:0000256" key="2">
    <source>
        <dbReference type="ARBA" id="ARBA00007482"/>
    </source>
</evidence>
<evidence type="ECO:0000256" key="9">
    <source>
        <dbReference type="ARBA" id="ARBA00030162"/>
    </source>
</evidence>
<evidence type="ECO:0000256" key="12">
    <source>
        <dbReference type="ARBA" id="ARBA00049546"/>
    </source>
</evidence>
<dbReference type="InterPro" id="IPR000086">
    <property type="entry name" value="NUDIX_hydrolase_dom"/>
</dbReference>
<evidence type="ECO:0000256" key="3">
    <source>
        <dbReference type="ARBA" id="ARBA00012453"/>
    </source>
</evidence>
<comment type="caution">
    <text evidence="15">The sequence shown here is derived from an EMBL/GenBank/DDBJ whole genome shotgun (WGS) entry which is preliminary data.</text>
</comment>
<evidence type="ECO:0000256" key="7">
    <source>
        <dbReference type="ARBA" id="ARBA00022842"/>
    </source>
</evidence>
<dbReference type="SUPFAM" id="SSF55811">
    <property type="entry name" value="Nudix"/>
    <property type="match status" value="1"/>
</dbReference>
<feature type="binding site" evidence="13">
    <location>
        <position position="87"/>
    </location>
    <ligand>
        <name>Mg(2+)</name>
        <dbReference type="ChEBI" id="CHEBI:18420"/>
        <label>1</label>
    </ligand>
</feature>
<evidence type="ECO:0000256" key="1">
    <source>
        <dbReference type="ARBA" id="ARBA00001946"/>
    </source>
</evidence>
<dbReference type="PANTHER" id="PTHR11839">
    <property type="entry name" value="UDP/ADP-SUGAR PYROPHOSPHATASE"/>
    <property type="match status" value="1"/>
</dbReference>
<dbReference type="InterPro" id="IPR004385">
    <property type="entry name" value="NDP_pyrophosphatase"/>
</dbReference>
<keyword evidence="16" id="KW-1185">Reference proteome</keyword>
<gene>
    <name evidence="15" type="primary">nudF</name>
    <name evidence="15" type="ORF">SAE02_51520</name>
</gene>
<proteinExistence type="inferred from homology"/>
<dbReference type="NCBIfam" id="TIGR00052">
    <property type="entry name" value="nudix-type nucleoside diphosphatase, YffH/AdpP family"/>
    <property type="match status" value="1"/>
</dbReference>
<dbReference type="PANTHER" id="PTHR11839:SF5">
    <property type="entry name" value="ADP-RIBOSE PYROPHOSPHATASE"/>
    <property type="match status" value="1"/>
</dbReference>
<dbReference type="RefSeq" id="WP_044432095.1">
    <property type="nucleotide sequence ID" value="NZ_BJYZ01000025.1"/>
</dbReference>
<dbReference type="InterPro" id="IPR015797">
    <property type="entry name" value="NUDIX_hydrolase-like_dom_sf"/>
</dbReference>
<dbReference type="Gene3D" id="3.90.79.10">
    <property type="entry name" value="Nucleoside Triphosphate Pyrophosphohydrolase"/>
    <property type="match status" value="1"/>
</dbReference>
<evidence type="ECO:0000256" key="5">
    <source>
        <dbReference type="ARBA" id="ARBA00022723"/>
    </source>
</evidence>
<evidence type="ECO:0000256" key="8">
    <source>
        <dbReference type="ARBA" id="ARBA00025164"/>
    </source>
</evidence>
<comment type="cofactor">
    <cofactor evidence="1 13">
        <name>Mg(2+)</name>
        <dbReference type="ChEBI" id="CHEBI:18420"/>
    </cofactor>
</comment>
<name>A0A512DX15_9PROT</name>
<evidence type="ECO:0000256" key="11">
    <source>
        <dbReference type="ARBA" id="ARBA00033056"/>
    </source>
</evidence>
<dbReference type="GO" id="GO:0019144">
    <property type="term" value="F:ADP-sugar diphosphatase activity"/>
    <property type="evidence" value="ECO:0007669"/>
    <property type="project" value="TreeGrafter"/>
</dbReference>
<dbReference type="CDD" id="cd24155">
    <property type="entry name" value="NUDIX_ADPRase"/>
    <property type="match status" value="1"/>
</dbReference>
<evidence type="ECO:0000256" key="6">
    <source>
        <dbReference type="ARBA" id="ARBA00022801"/>
    </source>
</evidence>
<evidence type="ECO:0000313" key="16">
    <source>
        <dbReference type="Proteomes" id="UP000321523"/>
    </source>
</evidence>
<dbReference type="GO" id="GO:0046872">
    <property type="term" value="F:metal ion binding"/>
    <property type="evidence" value="ECO:0007669"/>
    <property type="project" value="UniProtKB-KW"/>
</dbReference>
<evidence type="ECO:0000256" key="4">
    <source>
        <dbReference type="ARBA" id="ARBA00013297"/>
    </source>
</evidence>
<comment type="catalytic activity">
    <reaction evidence="12">
        <text>ADP-D-ribose + H2O = D-ribose 5-phosphate + AMP + 2 H(+)</text>
        <dbReference type="Rhea" id="RHEA:10412"/>
        <dbReference type="ChEBI" id="CHEBI:15377"/>
        <dbReference type="ChEBI" id="CHEBI:15378"/>
        <dbReference type="ChEBI" id="CHEBI:57967"/>
        <dbReference type="ChEBI" id="CHEBI:78346"/>
        <dbReference type="ChEBI" id="CHEBI:456215"/>
        <dbReference type="EC" id="3.6.1.13"/>
    </reaction>
</comment>
<evidence type="ECO:0000259" key="14">
    <source>
        <dbReference type="PROSITE" id="PS51462"/>
    </source>
</evidence>
<dbReference type="InterPro" id="IPR020084">
    <property type="entry name" value="NUDIX_hydrolase_CS"/>
</dbReference>
<protein>
    <recommendedName>
        <fullName evidence="4">ADP-ribose pyrophosphatase</fullName>
        <ecNumber evidence="3">3.6.1.13</ecNumber>
    </recommendedName>
    <alternativeName>
        <fullName evidence="9">ADP-ribose diphosphatase</fullName>
    </alternativeName>
    <alternativeName>
        <fullName evidence="11">ADP-ribose phosphohydrolase</fullName>
    </alternativeName>
    <alternativeName>
        <fullName evidence="10">Adenosine diphosphoribose pyrophosphatase</fullName>
    </alternativeName>
</protein>
<dbReference type="Proteomes" id="UP000321523">
    <property type="component" value="Unassembled WGS sequence"/>
</dbReference>
<dbReference type="GO" id="GO:0047631">
    <property type="term" value="F:ADP-ribose diphosphatase activity"/>
    <property type="evidence" value="ECO:0007669"/>
    <property type="project" value="UniProtKB-EC"/>
</dbReference>
<evidence type="ECO:0000313" key="15">
    <source>
        <dbReference type="EMBL" id="GEO41004.1"/>
    </source>
</evidence>
<sequence>MNDEQDIDIREKETVFAGFFRMERYRLRHRKFDGSWTPEVSREIFERGNAVAILLYDPDLDTVVMVEQFRLPAYLAGRSAWCIETPAGVVKPGEELAGVARREAMEETGCEIAGEVRQISQFMASIGGSTEIVTVFLGIVDSRKATGIHGVADEHEDIRVHVVPAAEAIRMADEGEIENAASVIALNWLARHQASLKGTSA</sequence>
<dbReference type="OrthoDB" id="5292471at2"/>
<dbReference type="GO" id="GO:0019693">
    <property type="term" value="P:ribose phosphate metabolic process"/>
    <property type="evidence" value="ECO:0007669"/>
    <property type="project" value="TreeGrafter"/>
</dbReference>
<dbReference type="GO" id="GO:0006753">
    <property type="term" value="P:nucleoside phosphate metabolic process"/>
    <property type="evidence" value="ECO:0007669"/>
    <property type="project" value="TreeGrafter"/>
</dbReference>